<keyword evidence="2" id="KW-0472">Membrane</keyword>
<evidence type="ECO:0000313" key="4">
    <source>
        <dbReference type="Proteomes" id="UP001139701"/>
    </source>
</evidence>
<feature type="transmembrane region" description="Helical" evidence="2">
    <location>
        <begin position="52"/>
        <end position="75"/>
    </location>
</feature>
<dbReference type="RefSeq" id="WP_241570422.1">
    <property type="nucleotide sequence ID" value="NZ_JAKUML010000003.1"/>
</dbReference>
<organism evidence="3 4">
    <name type="scientific">Acinetobacter sedimenti</name>
    <dbReference type="NCBI Taxonomy" id="2919922"/>
    <lineage>
        <taxon>Bacteria</taxon>
        <taxon>Pseudomonadati</taxon>
        <taxon>Pseudomonadota</taxon>
        <taxon>Gammaproteobacteria</taxon>
        <taxon>Moraxellales</taxon>
        <taxon>Moraxellaceae</taxon>
        <taxon>Acinetobacter</taxon>
    </lineage>
</organism>
<reference evidence="3" key="1">
    <citation type="submission" date="2022-02" db="EMBL/GenBank/DDBJ databases">
        <title>Acinetobacter A3.8 sp. nov., isolated from Sediment (Zhairuo Island).</title>
        <authorList>
            <person name="Zheng K."/>
        </authorList>
    </citation>
    <scope>NUCLEOTIDE SEQUENCE</scope>
    <source>
        <strain evidence="3">A3.8</strain>
    </source>
</reference>
<evidence type="ECO:0000313" key="3">
    <source>
        <dbReference type="EMBL" id="MCJ8145713.1"/>
    </source>
</evidence>
<dbReference type="EMBL" id="JAKUML010000003">
    <property type="protein sequence ID" value="MCJ8145713.1"/>
    <property type="molecule type" value="Genomic_DNA"/>
</dbReference>
<proteinExistence type="predicted"/>
<sequence length="82" mass="9302">MTTNNKKDSPNKDKSEKSPNKWKQAMCGLFGEMIGQLIPLLLFFAVANIYAAYAFLGLGAFFLILPFGMLSYYAWKKWVKGQ</sequence>
<feature type="region of interest" description="Disordered" evidence="1">
    <location>
        <begin position="1"/>
        <end position="20"/>
    </location>
</feature>
<name>A0A9X1WW53_9GAMM</name>
<dbReference type="Proteomes" id="UP001139701">
    <property type="component" value="Unassembled WGS sequence"/>
</dbReference>
<gene>
    <name evidence="3" type="ORF">MKI79_02105</name>
</gene>
<protein>
    <submittedName>
        <fullName evidence="3">Uncharacterized protein</fullName>
    </submittedName>
</protein>
<evidence type="ECO:0000256" key="1">
    <source>
        <dbReference type="SAM" id="MobiDB-lite"/>
    </source>
</evidence>
<evidence type="ECO:0000256" key="2">
    <source>
        <dbReference type="SAM" id="Phobius"/>
    </source>
</evidence>
<feature type="compositionally biased region" description="Basic and acidic residues" evidence="1">
    <location>
        <begin position="1"/>
        <end position="19"/>
    </location>
</feature>
<keyword evidence="2" id="KW-0812">Transmembrane</keyword>
<comment type="caution">
    <text evidence="3">The sequence shown here is derived from an EMBL/GenBank/DDBJ whole genome shotgun (WGS) entry which is preliminary data.</text>
</comment>
<keyword evidence="2" id="KW-1133">Transmembrane helix</keyword>
<dbReference type="AlphaFoldDB" id="A0A9X1WW53"/>
<keyword evidence="4" id="KW-1185">Reference proteome</keyword>
<accession>A0A9X1WW53</accession>
<feature type="transmembrane region" description="Helical" evidence="2">
    <location>
        <begin position="25"/>
        <end position="46"/>
    </location>
</feature>